<evidence type="ECO:0000313" key="2">
    <source>
        <dbReference type="Proteomes" id="UP000254181"/>
    </source>
</evidence>
<dbReference type="Proteomes" id="UP000254181">
    <property type="component" value="Unassembled WGS sequence"/>
</dbReference>
<keyword evidence="1" id="KW-0378">Hydrolase</keyword>
<accession>A0A377KF09</accession>
<reference evidence="1 2" key="1">
    <citation type="submission" date="2018-06" db="EMBL/GenBank/DDBJ databases">
        <authorList>
            <consortium name="Pathogen Informatics"/>
            <person name="Doyle S."/>
        </authorList>
    </citation>
    <scope>NUCLEOTIDE SEQUENCE [LARGE SCALE GENOMIC DNA]</scope>
    <source>
        <strain evidence="1 2">NCTC9075</strain>
    </source>
</reference>
<dbReference type="GO" id="GO:0016787">
    <property type="term" value="F:hydrolase activity"/>
    <property type="evidence" value="ECO:0007669"/>
    <property type="project" value="UniProtKB-KW"/>
</dbReference>
<evidence type="ECO:0000313" key="1">
    <source>
        <dbReference type="EMBL" id="STP23060.1"/>
    </source>
</evidence>
<gene>
    <name evidence="1" type="ORF">NCTC9075_06581</name>
</gene>
<sequence>MPGRVKRFRGGEVTVNAPIGKPPVFYRADSEWAALFASLKSI</sequence>
<protein>
    <submittedName>
        <fullName evidence="1">Putative glycosyl hydrolase</fullName>
    </submittedName>
</protein>
<dbReference type="AlphaFoldDB" id="A0A377KF09"/>
<proteinExistence type="predicted"/>
<name>A0A377KF09_ECOLX</name>
<dbReference type="EMBL" id="UGEM01000004">
    <property type="protein sequence ID" value="STP23060.1"/>
    <property type="molecule type" value="Genomic_DNA"/>
</dbReference>
<organism evidence="1 2">
    <name type="scientific">Escherichia coli</name>
    <dbReference type="NCBI Taxonomy" id="562"/>
    <lineage>
        <taxon>Bacteria</taxon>
        <taxon>Pseudomonadati</taxon>
        <taxon>Pseudomonadota</taxon>
        <taxon>Gammaproteobacteria</taxon>
        <taxon>Enterobacterales</taxon>
        <taxon>Enterobacteriaceae</taxon>
        <taxon>Escherichia</taxon>
    </lineage>
</organism>